<dbReference type="EMBL" id="JAGGJQ010000010">
    <property type="protein sequence ID" value="MBP1841296.1"/>
    <property type="molecule type" value="Genomic_DNA"/>
</dbReference>
<dbReference type="Proteomes" id="UP001231587">
    <property type="component" value="Unassembled WGS sequence"/>
</dbReference>
<dbReference type="EMBL" id="JAUSUU010000011">
    <property type="protein sequence ID" value="MDQ0336782.1"/>
    <property type="molecule type" value="Genomic_DNA"/>
</dbReference>
<evidence type="ECO:0000313" key="4">
    <source>
        <dbReference type="EMBL" id="MDQ0336782.1"/>
    </source>
</evidence>
<feature type="signal peptide" evidence="1">
    <location>
        <begin position="1"/>
        <end position="17"/>
    </location>
</feature>
<evidence type="ECO:0000259" key="2">
    <source>
        <dbReference type="Pfam" id="PF04784"/>
    </source>
</evidence>
<dbReference type="AlphaFoldDB" id="A0A9X0YQD1"/>
<organism evidence="3 5">
    <name type="scientific">Formosa algae</name>
    <dbReference type="NCBI Taxonomy" id="225843"/>
    <lineage>
        <taxon>Bacteria</taxon>
        <taxon>Pseudomonadati</taxon>
        <taxon>Bacteroidota</taxon>
        <taxon>Flavobacteriia</taxon>
        <taxon>Flavobacteriales</taxon>
        <taxon>Flavobacteriaceae</taxon>
        <taxon>Formosa</taxon>
    </lineage>
</organism>
<dbReference type="PANTHER" id="PTHR46361:SF3">
    <property type="entry name" value="ELECTRON CARRIER_ PROTEIN DISULFIDE OXIDOREDUCTASE"/>
    <property type="match status" value="1"/>
</dbReference>
<sequence length="254" mass="29528">MKNYLLFLFLIPTMVFSNSNNTAYLYAVSEYLNESLEAWSQSVNHDVWDDLLQKHVSEHGHVNYEGFKTDEDKLQDYLNVLKTHAPSESWTKNEKLAYWINAYNAFTVKLILDNYPVKSIKDIKNPWDQEFIIIANKTYSLGDIEHKILRKMNEPRIHFAINCASYSCPNLLNVAYKADTLDNQLDVAARHFVNDTSKNTISKDAVEISKIFDWFSGDFKSYGSIIDFLNSYSTIKINANAKVKYKDYNWSLNK</sequence>
<dbReference type="InterPro" id="IPR006869">
    <property type="entry name" value="DUF547"/>
</dbReference>
<dbReference type="OrthoDB" id="526867at2"/>
<reference evidence="3" key="1">
    <citation type="submission" date="2021-03" db="EMBL/GenBank/DDBJ databases">
        <title>Genomic Encyclopedia of Type Strains, Phase IV (KMG-IV): sequencing the most valuable type-strain genomes for metagenomic binning, comparative biology and taxonomic classification.</title>
        <authorList>
            <person name="Goeker M."/>
        </authorList>
    </citation>
    <scope>NUCLEOTIDE SEQUENCE</scope>
    <source>
        <strain evidence="3">DSM 15523</strain>
        <strain evidence="4 6">DSM 16476</strain>
    </source>
</reference>
<dbReference type="RefSeq" id="WP_057781422.1">
    <property type="nucleotide sequence ID" value="NZ_JAGGJQ010000010.1"/>
</dbReference>
<comment type="caution">
    <text evidence="3">The sequence shown here is derived from an EMBL/GenBank/DDBJ whole genome shotgun (WGS) entry which is preliminary data.</text>
</comment>
<keyword evidence="6" id="KW-1185">Reference proteome</keyword>
<feature type="chain" id="PRO_5040987285" description="DUF547 domain-containing protein" evidence="1">
    <location>
        <begin position="18"/>
        <end position="254"/>
    </location>
</feature>
<keyword evidence="1" id="KW-0732">Signal</keyword>
<dbReference type="PANTHER" id="PTHR46361">
    <property type="entry name" value="ELECTRON CARRIER/ PROTEIN DISULFIDE OXIDOREDUCTASE"/>
    <property type="match status" value="1"/>
</dbReference>
<feature type="domain" description="DUF547" evidence="2">
    <location>
        <begin position="88"/>
        <end position="193"/>
    </location>
</feature>
<evidence type="ECO:0000313" key="3">
    <source>
        <dbReference type="EMBL" id="MBP1841296.1"/>
    </source>
</evidence>
<protein>
    <recommendedName>
        <fullName evidence="2">DUF547 domain-containing protein</fullName>
    </recommendedName>
</protein>
<evidence type="ECO:0000313" key="5">
    <source>
        <dbReference type="Proteomes" id="UP001138672"/>
    </source>
</evidence>
<evidence type="ECO:0000313" key="6">
    <source>
        <dbReference type="Proteomes" id="UP001231587"/>
    </source>
</evidence>
<dbReference type="Proteomes" id="UP001138672">
    <property type="component" value="Unassembled WGS sequence"/>
</dbReference>
<proteinExistence type="predicted"/>
<name>A0A9X0YQD1_9FLAO</name>
<gene>
    <name evidence="3" type="ORF">J2Z56_003228</name>
    <name evidence="4" type="ORF">J2Z57_003239</name>
</gene>
<accession>A0A9X0YQD1</accession>
<dbReference type="Pfam" id="PF04784">
    <property type="entry name" value="DUF547"/>
    <property type="match status" value="1"/>
</dbReference>
<evidence type="ECO:0000256" key="1">
    <source>
        <dbReference type="SAM" id="SignalP"/>
    </source>
</evidence>